<sequence length="434" mass="45447">MLHSILLAPALAVVLASISCLVSADDSNVTVEPAQLFPQYNSQRVKIHYGPFTAASTDVNNGMADFEQEDVQMPCTNCIITWMQAGLEYPNGTVANANTNLWLHHTVFANMNRTSTVCPGPDNPDTFFASGNERTPIDICANGTEQAGYYLASTDTLGMELELMNMSPTPQSGVLTMTYEYIPDPPSSFSHVKLLWLDIGGCNGSSDQPVKSATQAFQYTSSAWVSDISGKVTFVGGHLHDGGTHLEVQRNGTEECDCVATYGANSAYIGGGMSMSASMAMGSSSMSMSMSMTTSSSMDMASMSMPGSTSSMAMPTSSASSGLNDNVHISNISICSNPKNNLVSPGDVWTITAYYDPSQHDLMLDTNGTAAPIMGIALVYVADLNVTGTSSGSGAASPVATSTSGVGAGAVLEMGSFGIMCLGFGWIIVMGTVF</sequence>
<feature type="signal peptide" evidence="1">
    <location>
        <begin position="1"/>
        <end position="24"/>
    </location>
</feature>
<name>A0AAV9JAJ4_9PEZI</name>
<proteinExistence type="predicted"/>
<evidence type="ECO:0000313" key="3">
    <source>
        <dbReference type="Proteomes" id="UP001324427"/>
    </source>
</evidence>
<evidence type="ECO:0000256" key="1">
    <source>
        <dbReference type="SAM" id="SignalP"/>
    </source>
</evidence>
<organism evidence="2 3">
    <name type="scientific">Oleoguttula mirabilis</name>
    <dbReference type="NCBI Taxonomy" id="1507867"/>
    <lineage>
        <taxon>Eukaryota</taxon>
        <taxon>Fungi</taxon>
        <taxon>Dikarya</taxon>
        <taxon>Ascomycota</taxon>
        <taxon>Pezizomycotina</taxon>
        <taxon>Dothideomycetes</taxon>
        <taxon>Dothideomycetidae</taxon>
        <taxon>Mycosphaerellales</taxon>
        <taxon>Teratosphaeriaceae</taxon>
        <taxon>Oleoguttula</taxon>
    </lineage>
</organism>
<comment type="caution">
    <text evidence="2">The sequence shown here is derived from an EMBL/GenBank/DDBJ whole genome shotgun (WGS) entry which is preliminary data.</text>
</comment>
<keyword evidence="3" id="KW-1185">Reference proteome</keyword>
<dbReference type="Proteomes" id="UP001324427">
    <property type="component" value="Unassembled WGS sequence"/>
</dbReference>
<accession>A0AAV9JAJ4</accession>
<gene>
    <name evidence="2" type="ORF">LTR36_007341</name>
</gene>
<protein>
    <submittedName>
        <fullName evidence="2">Uncharacterized protein</fullName>
    </submittedName>
</protein>
<evidence type="ECO:0000313" key="2">
    <source>
        <dbReference type="EMBL" id="KAK4541809.1"/>
    </source>
</evidence>
<feature type="chain" id="PRO_5043406969" evidence="1">
    <location>
        <begin position="25"/>
        <end position="434"/>
    </location>
</feature>
<reference evidence="2 3" key="1">
    <citation type="submission" date="2021-11" db="EMBL/GenBank/DDBJ databases">
        <title>Black yeast isolated from Biological Soil Crust.</title>
        <authorList>
            <person name="Kurbessoian T."/>
        </authorList>
    </citation>
    <scope>NUCLEOTIDE SEQUENCE [LARGE SCALE GENOMIC DNA]</scope>
    <source>
        <strain evidence="2 3">CCFEE 5522</strain>
    </source>
</reference>
<keyword evidence="1" id="KW-0732">Signal</keyword>
<dbReference type="AlphaFoldDB" id="A0AAV9JAJ4"/>
<dbReference type="EMBL" id="JAVFHQ010000048">
    <property type="protein sequence ID" value="KAK4541809.1"/>
    <property type="molecule type" value="Genomic_DNA"/>
</dbReference>